<comment type="caution">
    <text evidence="2">The sequence shown here is derived from an EMBL/GenBank/DDBJ whole genome shotgun (WGS) entry which is preliminary data.</text>
</comment>
<evidence type="ECO:0000313" key="3">
    <source>
        <dbReference type="Proteomes" id="UP000031668"/>
    </source>
</evidence>
<sequence length="182" mass="21085">MFWLVVLCLKTVSLESDDNFMGSGRSLSDLLKLYENSDFIIEGQLARSEYNQQLGYISKWIKQPNVLTTTKPNEVKDYVLFGHKNQRDLPTWNNKYPLIVFGIYSKPNNFPFVKAVVNIKGGGTPKQLYSRLVDRWAEFDLDDAFSMTPDKPWSGYLIGGHRQKIIHRKNKKLPPTNNQRSR</sequence>
<name>A0A0C2JPU8_THEKT</name>
<keyword evidence="1" id="KW-0732">Signal</keyword>
<proteinExistence type="predicted"/>
<feature type="chain" id="PRO_5002151505" evidence="1">
    <location>
        <begin position="17"/>
        <end position="182"/>
    </location>
</feature>
<reference evidence="2 3" key="1">
    <citation type="journal article" date="2014" name="Genome Biol. Evol.">
        <title>The genome of the myxosporean Thelohanellus kitauei shows adaptations to nutrient acquisition within its fish host.</title>
        <authorList>
            <person name="Yang Y."/>
            <person name="Xiong J."/>
            <person name="Zhou Z."/>
            <person name="Huo F."/>
            <person name="Miao W."/>
            <person name="Ran C."/>
            <person name="Liu Y."/>
            <person name="Zhang J."/>
            <person name="Feng J."/>
            <person name="Wang M."/>
            <person name="Wang M."/>
            <person name="Wang L."/>
            <person name="Yao B."/>
        </authorList>
    </citation>
    <scope>NUCLEOTIDE SEQUENCE [LARGE SCALE GENOMIC DNA]</scope>
    <source>
        <strain evidence="2">Wuqing</strain>
    </source>
</reference>
<evidence type="ECO:0000256" key="1">
    <source>
        <dbReference type="SAM" id="SignalP"/>
    </source>
</evidence>
<keyword evidence="3" id="KW-1185">Reference proteome</keyword>
<evidence type="ECO:0000313" key="2">
    <source>
        <dbReference type="EMBL" id="KII71398.1"/>
    </source>
</evidence>
<dbReference type="Proteomes" id="UP000031668">
    <property type="component" value="Unassembled WGS sequence"/>
</dbReference>
<organism evidence="2 3">
    <name type="scientific">Thelohanellus kitauei</name>
    <name type="common">Myxosporean</name>
    <dbReference type="NCBI Taxonomy" id="669202"/>
    <lineage>
        <taxon>Eukaryota</taxon>
        <taxon>Metazoa</taxon>
        <taxon>Cnidaria</taxon>
        <taxon>Myxozoa</taxon>
        <taxon>Myxosporea</taxon>
        <taxon>Bivalvulida</taxon>
        <taxon>Platysporina</taxon>
        <taxon>Myxobolidae</taxon>
        <taxon>Thelohanellus</taxon>
    </lineage>
</organism>
<protein>
    <submittedName>
        <fullName evidence="2">Uncharacterized protein</fullName>
    </submittedName>
</protein>
<feature type="signal peptide" evidence="1">
    <location>
        <begin position="1"/>
        <end position="16"/>
    </location>
</feature>
<accession>A0A0C2JPU8</accession>
<dbReference type="AlphaFoldDB" id="A0A0C2JPU8"/>
<dbReference type="EMBL" id="JWZT01001777">
    <property type="protein sequence ID" value="KII71398.1"/>
    <property type="molecule type" value="Genomic_DNA"/>
</dbReference>
<gene>
    <name evidence="2" type="ORF">RF11_11504</name>
</gene>